<feature type="region of interest" description="Disordered" evidence="1">
    <location>
        <begin position="172"/>
        <end position="203"/>
    </location>
</feature>
<feature type="region of interest" description="Disordered" evidence="1">
    <location>
        <begin position="1"/>
        <end position="21"/>
    </location>
</feature>
<evidence type="ECO:0000313" key="4">
    <source>
        <dbReference type="Proteomes" id="UP000324748"/>
    </source>
</evidence>
<feature type="compositionally biased region" description="Polar residues" evidence="1">
    <location>
        <begin position="73"/>
        <end position="90"/>
    </location>
</feature>
<dbReference type="EMBL" id="VDEP01000451">
    <property type="protein sequence ID" value="KAA1077226.1"/>
    <property type="molecule type" value="Genomic_DNA"/>
</dbReference>
<reference evidence="4 5" key="1">
    <citation type="submission" date="2019-05" db="EMBL/GenBank/DDBJ databases">
        <title>Emergence of the Ug99 lineage of the wheat stem rust pathogen through somatic hybridization.</title>
        <authorList>
            <person name="Li F."/>
            <person name="Upadhyaya N.M."/>
            <person name="Sperschneider J."/>
            <person name="Matny O."/>
            <person name="Nguyen-Phuc H."/>
            <person name="Mago R."/>
            <person name="Raley C."/>
            <person name="Miller M.E."/>
            <person name="Silverstein K.A.T."/>
            <person name="Henningsen E."/>
            <person name="Hirsch C.D."/>
            <person name="Visser B."/>
            <person name="Pretorius Z.A."/>
            <person name="Steffenson B.J."/>
            <person name="Schwessinger B."/>
            <person name="Dodds P.N."/>
            <person name="Figueroa M."/>
        </authorList>
    </citation>
    <scope>NUCLEOTIDE SEQUENCE [LARGE SCALE GENOMIC DNA]</scope>
    <source>
        <strain evidence="3">21-0</strain>
        <strain evidence="2 5">Ug99</strain>
    </source>
</reference>
<gene>
    <name evidence="3" type="ORF">PGT21_015567</name>
    <name evidence="2" type="ORF">PGTUg99_005340</name>
</gene>
<sequence length="727" mass="81350">MMMAIDKSTTASTTRSTRRSARIGLSIKTNAHQNSLSLPLDLPGSSLFDTAPLKKHSSPGQGTAAPPPPPTANSIQFPSCLQKPSFSSTCSANNNRSLSLSSTATSSSSSSSSSFIQNIRSFQPPEAPTLRHSSASLSNFLNRSSHSTQQAGQDGHPHSTLTATQIQRYLRAQPATAPSCRSPAANSIQFPSSPMTSSPRWDDSAAAHLVDQTDDPHDAFDRLIHHWLTNQFEPAELIHPHSIQSLVPELDILVGFKAITDRLNLPQLERHQVWEALRLVFPSATSWARPTPPGLRSNQEHVVIGIKPKSTTSSEHPGPPKTRQTPDASINEQTYPFDKLDFKKPIPSRIHSTELIEYMRQRICELEPKQNPKVSRMPFSKAKSTTRPSQAGNSSKKHYYAPLRLFRFDHRHPPLISDESGRDLVNLLGHRIWISLIQACKNTKDDFQAGEVLVASWMENMNKFEFDLICKNSKSSETQISETTSKKIIKIAYPFQKKHQVIKLFKSQPYEHFNSIVFSDDRRQFNVAADQHTGSSPRKVALKDFTIVQISIHPVLNRDQKREQSKFSSLSKGTLSKLMMNPTARDDKKTSDELDLPQYEKRRGKSLDLINNPMMNANPGQLMDHQTVLESNHKDARLISSFFGQINQNFHHKRKSLTLEKMFNHQPPHVNQASPDPADLIPAYHTASSSSNTPASTLILQEIAIEFNLLCLNQLKIQIKVLQQEVA</sequence>
<dbReference type="EMBL" id="VSWC01000080">
    <property type="protein sequence ID" value="KAA1092835.1"/>
    <property type="molecule type" value="Genomic_DNA"/>
</dbReference>
<feature type="region of interest" description="Disordered" evidence="1">
    <location>
        <begin position="371"/>
        <end position="394"/>
    </location>
</feature>
<name>A0A5B0MML5_PUCGR</name>
<accession>A0A5B0MML5</accession>
<feature type="region of interest" description="Disordered" evidence="1">
    <location>
        <begin position="559"/>
        <end position="596"/>
    </location>
</feature>
<proteinExistence type="predicted"/>
<dbReference type="OrthoDB" id="2507531at2759"/>
<dbReference type="Proteomes" id="UP000324748">
    <property type="component" value="Unassembled WGS sequence"/>
</dbReference>
<keyword evidence="4" id="KW-1185">Reference proteome</keyword>
<evidence type="ECO:0000313" key="3">
    <source>
        <dbReference type="EMBL" id="KAA1092835.1"/>
    </source>
</evidence>
<evidence type="ECO:0000313" key="5">
    <source>
        <dbReference type="Proteomes" id="UP000325313"/>
    </source>
</evidence>
<feature type="region of interest" description="Disordered" evidence="1">
    <location>
        <begin position="308"/>
        <end position="330"/>
    </location>
</feature>
<feature type="compositionally biased region" description="Polar residues" evidence="1">
    <location>
        <begin position="184"/>
        <end position="199"/>
    </location>
</feature>
<organism evidence="2 5">
    <name type="scientific">Puccinia graminis f. sp. tritici</name>
    <dbReference type="NCBI Taxonomy" id="56615"/>
    <lineage>
        <taxon>Eukaryota</taxon>
        <taxon>Fungi</taxon>
        <taxon>Dikarya</taxon>
        <taxon>Basidiomycota</taxon>
        <taxon>Pucciniomycotina</taxon>
        <taxon>Pucciniomycetes</taxon>
        <taxon>Pucciniales</taxon>
        <taxon>Pucciniaceae</taxon>
        <taxon>Puccinia</taxon>
    </lineage>
</organism>
<feature type="region of interest" description="Disordered" evidence="1">
    <location>
        <begin position="49"/>
        <end position="112"/>
    </location>
</feature>
<dbReference type="AlphaFoldDB" id="A0A5B0MML5"/>
<evidence type="ECO:0000313" key="2">
    <source>
        <dbReference type="EMBL" id="KAA1077226.1"/>
    </source>
</evidence>
<evidence type="ECO:0000256" key="1">
    <source>
        <dbReference type="SAM" id="MobiDB-lite"/>
    </source>
</evidence>
<dbReference type="Proteomes" id="UP000325313">
    <property type="component" value="Unassembled WGS sequence"/>
</dbReference>
<protein>
    <submittedName>
        <fullName evidence="2">Uncharacterized protein</fullName>
    </submittedName>
</protein>
<comment type="caution">
    <text evidence="2">The sequence shown here is derived from an EMBL/GenBank/DDBJ whole genome shotgun (WGS) entry which is preliminary data.</text>
</comment>
<feature type="compositionally biased region" description="Polar residues" evidence="1">
    <location>
        <begin position="382"/>
        <end position="394"/>
    </location>
</feature>
<feature type="compositionally biased region" description="Low complexity" evidence="1">
    <location>
        <begin position="91"/>
        <end position="112"/>
    </location>
</feature>